<dbReference type="InterPro" id="IPR013094">
    <property type="entry name" value="AB_hydrolase_3"/>
</dbReference>
<dbReference type="PANTHER" id="PTHR23025">
    <property type="entry name" value="TRIACYLGLYCEROL LIPASE"/>
    <property type="match status" value="1"/>
</dbReference>
<dbReference type="InterPro" id="IPR029058">
    <property type="entry name" value="AB_hydrolase_fold"/>
</dbReference>
<feature type="compositionally biased region" description="Basic and acidic residues" evidence="1">
    <location>
        <begin position="441"/>
        <end position="453"/>
    </location>
</feature>
<dbReference type="GO" id="GO:0019433">
    <property type="term" value="P:triglyceride catabolic process"/>
    <property type="evidence" value="ECO:0000318"/>
    <property type="project" value="GO_Central"/>
</dbReference>
<sequence length="1027" mass="113883">MIDHLLGRPSTKLKRVQIFSVILFWLCFLATGSRDGPSPLVRKINAKLKRFSPWQIIVFSSVGIYTIRHLDSLLGFGAPEPLARMYSRNFYRTTWIVTALDAGFASAMNIKPKWLRDLMSIVFSAYYIVYANEADEKLRKYRAFCTVEMMRYTWEKTTNPYVRLATCFHRPSLPIARPLLIARPQVGAHHTRPSKAWLFYAKSERQLRMEEELVLDFCGGGYICMNPQHHEERLRQLAKQMQKPVLCVDYCKAPEYPYPFALEECFDLYRTLHETAGKVIGMSGSPNFRILLTGDSAGGNLATGVVLKIIQYPQPRIQLAYSSLISSGGAQAQRPPPLPKPIGMVLSYPSLNFGFSSWMKPEHLRLLRQQSEVNLDNLAQHQSAIAASSSSSSLRSSRRRSVANLATTGSALDRKRAEAKRSRSKDRPKDSRSYQSLTRTAELHLDERARYAEVDPTSDENGTSTPSDSLLENVWADTAWTPTWEKGGLPWSQVARQAMLDEIADREEKRAQARFEQEQRVLQEAAEAADSRNRDQKRAPFNTRLTVTSMAGYFQDRIITQGMLRAMAILYVGPKRQPDLDNDYYLSPVVAPAHLLAEFPPVLFICGEKDPLCDDTVIMAGRIREAKLAKKADLERRRAMASARFGEGLRTTPISSTSHTKLPIDPIELESAEDWVQMRIIEGWSHGFLQMSALMPEAKQVIGFLGTWMSLVFEEFRDKLDDERENAEAEARQKVIESRVRAAASRDGSPLIGTRATLGNDQAFAARSQETGSLAGQSKVNESDSGRHVIEPATGATQAVQEDADDEAEGQDEDDDGPIMVIPKKHRPVASHASPCNRSSHQLAHAQAASPHTDFKEPGSALKPASEHLTLPQVASLRSEDDRDGRAHSDGETSRASGTLARQAHLAAVNRAESESNLLAEATARSGFAGNGSSTTARRGSKNGASSRIDERYRSMLVEEASLLARRRDDVLFGLEGNSAIVGDEDDDIIADALRGGRSGLSREIGAAESGQVDVSSNRGGGADYVE</sequence>
<evidence type="ECO:0000313" key="4">
    <source>
        <dbReference type="Proteomes" id="UP000000561"/>
    </source>
</evidence>
<dbReference type="GO" id="GO:0004771">
    <property type="term" value="F:sterol ester esterase activity"/>
    <property type="evidence" value="ECO:0000318"/>
    <property type="project" value="GO_Central"/>
</dbReference>
<dbReference type="Pfam" id="PF07859">
    <property type="entry name" value="Abhydrolase_3"/>
    <property type="match status" value="2"/>
</dbReference>
<feature type="region of interest" description="Disordered" evidence="1">
    <location>
        <begin position="386"/>
        <end position="469"/>
    </location>
</feature>
<feature type="region of interest" description="Disordered" evidence="1">
    <location>
        <begin position="1005"/>
        <end position="1027"/>
    </location>
</feature>
<dbReference type="SUPFAM" id="SSF53474">
    <property type="entry name" value="alpha/beta-Hydrolases"/>
    <property type="match status" value="1"/>
</dbReference>
<feature type="domain" description="Alpha/beta hydrolase fold-3" evidence="2">
    <location>
        <begin position="215"/>
        <end position="324"/>
    </location>
</feature>
<dbReference type="GeneID" id="23565917"/>
<feature type="compositionally biased region" description="Polar residues" evidence="1">
    <location>
        <begin position="768"/>
        <end position="780"/>
    </location>
</feature>
<feature type="compositionally biased region" description="Polar residues" evidence="1">
    <location>
        <begin position="931"/>
        <end position="946"/>
    </location>
</feature>
<dbReference type="RefSeq" id="XP_011388284.1">
    <property type="nucleotide sequence ID" value="XM_011389982.1"/>
</dbReference>
<protein>
    <recommendedName>
        <fullName evidence="2">Alpha/beta hydrolase fold-3 domain-containing protein</fullName>
    </recommendedName>
</protein>
<reference evidence="3 4" key="1">
    <citation type="journal article" date="2006" name="Nature">
        <title>Insights from the genome of the biotrophic fungal plant pathogen Ustilago maydis.</title>
        <authorList>
            <person name="Kamper J."/>
            <person name="Kahmann R."/>
            <person name="Bolker M."/>
            <person name="Ma L.J."/>
            <person name="Brefort T."/>
            <person name="Saville B.J."/>
            <person name="Banuett F."/>
            <person name="Kronstad J.W."/>
            <person name="Gold S.E."/>
            <person name="Muller O."/>
            <person name="Perlin M.H."/>
            <person name="Wosten H.A."/>
            <person name="de Vries R."/>
            <person name="Ruiz-Herrera J."/>
            <person name="Reynaga-Pena C.G."/>
            <person name="Snetselaar K."/>
            <person name="McCann M."/>
            <person name="Perez-Martin J."/>
            <person name="Feldbrugge M."/>
            <person name="Basse C.W."/>
            <person name="Steinberg G."/>
            <person name="Ibeas J.I."/>
            <person name="Holloman W."/>
            <person name="Guzman P."/>
            <person name="Farman M."/>
            <person name="Stajich J.E."/>
            <person name="Sentandreu R."/>
            <person name="Gonzalez-Prieto J.M."/>
            <person name="Kennell J.C."/>
            <person name="Molina L."/>
            <person name="Schirawski J."/>
            <person name="Mendoza-Mendoza A."/>
            <person name="Greilinger D."/>
            <person name="Munch K."/>
            <person name="Rossel N."/>
            <person name="Scherer M."/>
            <person name="Vranes M."/>
            <person name="Ladendorf O."/>
            <person name="Vincon V."/>
            <person name="Fuchs U."/>
            <person name="Sandrock B."/>
            <person name="Meng S."/>
            <person name="Ho E.C."/>
            <person name="Cahill M.J."/>
            <person name="Boyce K.J."/>
            <person name="Klose J."/>
            <person name="Klosterman S.J."/>
            <person name="Deelstra H.J."/>
            <person name="Ortiz-Castellanos L."/>
            <person name="Li W."/>
            <person name="Sanchez-Alonso P."/>
            <person name="Schreier P.H."/>
            <person name="Hauser-Hahn I."/>
            <person name="Vaupel M."/>
            <person name="Koopmann E."/>
            <person name="Friedrich G."/>
            <person name="Voss H."/>
            <person name="Schluter T."/>
            <person name="Margolis J."/>
            <person name="Platt D."/>
            <person name="Swimmer C."/>
            <person name="Gnirke A."/>
            <person name="Chen F."/>
            <person name="Vysotskaia V."/>
            <person name="Mannhaupt G."/>
            <person name="Guldener U."/>
            <person name="Munsterkotter M."/>
            <person name="Haase D."/>
            <person name="Oesterheld M."/>
            <person name="Mewes H.W."/>
            <person name="Mauceli E.W."/>
            <person name="DeCaprio D."/>
            <person name="Wade C.M."/>
            <person name="Butler J."/>
            <person name="Young S."/>
            <person name="Jaffe D.B."/>
            <person name="Calvo S."/>
            <person name="Nusbaum C."/>
            <person name="Galagan J."/>
            <person name="Birren B.W."/>
        </authorList>
    </citation>
    <scope>NUCLEOTIDE SEQUENCE [LARGE SCALE GENOMIC DNA]</scope>
    <source>
        <strain evidence="4">DSM 14603 / FGSC 9021 / UM521</strain>
    </source>
</reference>
<dbReference type="Proteomes" id="UP000000561">
    <property type="component" value="Chromosome 4"/>
</dbReference>
<gene>
    <name evidence="3" type="ORF">UMAG_06274</name>
</gene>
<feature type="compositionally biased region" description="Basic and acidic residues" evidence="1">
    <location>
        <begin position="781"/>
        <end position="790"/>
    </location>
</feature>
<name>A0A0D1CUS5_MYCMD</name>
<evidence type="ECO:0000313" key="3">
    <source>
        <dbReference type="EMBL" id="KIS70183.1"/>
    </source>
</evidence>
<feature type="compositionally biased region" description="Polar residues" evidence="1">
    <location>
        <begin position="459"/>
        <end position="469"/>
    </location>
</feature>
<feature type="compositionally biased region" description="Low complexity" evidence="1">
    <location>
        <begin position="839"/>
        <end position="850"/>
    </location>
</feature>
<feature type="compositionally biased region" description="Acidic residues" evidence="1">
    <location>
        <begin position="802"/>
        <end position="817"/>
    </location>
</feature>
<feature type="region of interest" description="Disordered" evidence="1">
    <location>
        <begin position="767"/>
        <end position="904"/>
    </location>
</feature>
<dbReference type="KEGG" id="uma:UMAG_06274"/>
<dbReference type="STRING" id="237631.A0A0D1CUS5"/>
<dbReference type="eggNOG" id="KOG4388">
    <property type="taxonomic scope" value="Eukaryota"/>
</dbReference>
<keyword evidence="4" id="KW-1185">Reference proteome</keyword>
<dbReference type="AlphaFoldDB" id="A0A0D1CUS5"/>
<dbReference type="OMA" id="WVQMRII"/>
<dbReference type="VEuPathDB" id="FungiDB:UMAG_06274"/>
<dbReference type="PANTHER" id="PTHR23025:SF3">
    <property type="entry name" value="HORMONE-SENSITIVE LIPASE"/>
    <property type="match status" value="1"/>
</dbReference>
<evidence type="ECO:0000259" key="2">
    <source>
        <dbReference type="Pfam" id="PF07859"/>
    </source>
</evidence>
<feature type="compositionally biased region" description="Basic and acidic residues" evidence="1">
    <location>
        <begin position="412"/>
        <end position="432"/>
    </location>
</feature>
<dbReference type="GO" id="GO:0004806">
    <property type="term" value="F:triacylglycerol lipase activity"/>
    <property type="evidence" value="ECO:0000318"/>
    <property type="project" value="GO_Central"/>
</dbReference>
<feature type="compositionally biased region" description="Basic and acidic residues" evidence="1">
    <location>
        <begin position="878"/>
        <end position="893"/>
    </location>
</feature>
<organism evidence="3 4">
    <name type="scientific">Mycosarcoma maydis</name>
    <name type="common">Corn smut fungus</name>
    <name type="synonym">Ustilago maydis</name>
    <dbReference type="NCBI Taxonomy" id="5270"/>
    <lineage>
        <taxon>Eukaryota</taxon>
        <taxon>Fungi</taxon>
        <taxon>Dikarya</taxon>
        <taxon>Basidiomycota</taxon>
        <taxon>Ustilaginomycotina</taxon>
        <taxon>Ustilaginomycetes</taxon>
        <taxon>Ustilaginales</taxon>
        <taxon>Ustilaginaceae</taxon>
        <taxon>Mycosarcoma</taxon>
    </lineage>
</organism>
<evidence type="ECO:0000256" key="1">
    <source>
        <dbReference type="SAM" id="MobiDB-lite"/>
    </source>
</evidence>
<feature type="compositionally biased region" description="Low complexity" evidence="1">
    <location>
        <begin position="386"/>
        <end position="395"/>
    </location>
</feature>
<feature type="region of interest" description="Disordered" evidence="1">
    <location>
        <begin position="927"/>
        <end position="947"/>
    </location>
</feature>
<feature type="domain" description="Alpha/beta hydrolase fold-3" evidence="2">
    <location>
        <begin position="553"/>
        <end position="627"/>
    </location>
</feature>
<dbReference type="EMBL" id="CM003143">
    <property type="protein sequence ID" value="KIS70183.1"/>
    <property type="molecule type" value="Genomic_DNA"/>
</dbReference>
<dbReference type="Gene3D" id="3.40.50.1820">
    <property type="entry name" value="alpha/beta hydrolase"/>
    <property type="match status" value="2"/>
</dbReference>
<dbReference type="GO" id="GO:0005829">
    <property type="term" value="C:cytosol"/>
    <property type="evidence" value="ECO:0000318"/>
    <property type="project" value="GO_Central"/>
</dbReference>
<proteinExistence type="predicted"/>
<dbReference type="InParanoid" id="A0A0D1CUS5"/>
<dbReference type="OrthoDB" id="5570009at2759"/>
<accession>A0A0D1CUS5</accession>